<organism evidence="2 3">
    <name type="scientific">Paxillus rubicundulus Ve08.2h10</name>
    <dbReference type="NCBI Taxonomy" id="930991"/>
    <lineage>
        <taxon>Eukaryota</taxon>
        <taxon>Fungi</taxon>
        <taxon>Dikarya</taxon>
        <taxon>Basidiomycota</taxon>
        <taxon>Agaricomycotina</taxon>
        <taxon>Agaricomycetes</taxon>
        <taxon>Agaricomycetidae</taxon>
        <taxon>Boletales</taxon>
        <taxon>Paxilineae</taxon>
        <taxon>Paxillaceae</taxon>
        <taxon>Paxillus</taxon>
    </lineage>
</organism>
<proteinExistence type="predicted"/>
<dbReference type="HOGENOM" id="CLU_2574579_0_0_1"/>
<dbReference type="EMBL" id="KN825368">
    <property type="protein sequence ID" value="KIK91610.1"/>
    <property type="molecule type" value="Genomic_DNA"/>
</dbReference>
<keyword evidence="1" id="KW-0472">Membrane</keyword>
<protein>
    <submittedName>
        <fullName evidence="2">Uncharacterized protein</fullName>
    </submittedName>
</protein>
<name>A0A0D0E3H2_9AGAM</name>
<sequence length="81" mass="9044">MWSCRSVRTAALRIWDRPQRAEGGSTRPCSLYLSAQQLMLQLNIPKASVTLSISQSISSSSRARCFISVLILWYTIVGIVL</sequence>
<gene>
    <name evidence="2" type="ORF">PAXRUDRAFT_796732</name>
</gene>
<keyword evidence="3" id="KW-1185">Reference proteome</keyword>
<accession>A0A0D0E3H2</accession>
<dbReference type="Proteomes" id="UP000054538">
    <property type="component" value="Unassembled WGS sequence"/>
</dbReference>
<evidence type="ECO:0000256" key="1">
    <source>
        <dbReference type="SAM" id="Phobius"/>
    </source>
</evidence>
<keyword evidence="1" id="KW-0812">Transmembrane</keyword>
<evidence type="ECO:0000313" key="3">
    <source>
        <dbReference type="Proteomes" id="UP000054538"/>
    </source>
</evidence>
<evidence type="ECO:0000313" key="2">
    <source>
        <dbReference type="EMBL" id="KIK91610.1"/>
    </source>
</evidence>
<keyword evidence="1" id="KW-1133">Transmembrane helix</keyword>
<feature type="transmembrane region" description="Helical" evidence="1">
    <location>
        <begin position="63"/>
        <end position="80"/>
    </location>
</feature>
<reference evidence="3" key="2">
    <citation type="submission" date="2015-01" db="EMBL/GenBank/DDBJ databases">
        <title>Evolutionary Origins and Diversification of the Mycorrhizal Mutualists.</title>
        <authorList>
            <consortium name="DOE Joint Genome Institute"/>
            <consortium name="Mycorrhizal Genomics Consortium"/>
            <person name="Kohler A."/>
            <person name="Kuo A."/>
            <person name="Nagy L.G."/>
            <person name="Floudas D."/>
            <person name="Copeland A."/>
            <person name="Barry K.W."/>
            <person name="Cichocki N."/>
            <person name="Veneault-Fourrey C."/>
            <person name="LaButti K."/>
            <person name="Lindquist E.A."/>
            <person name="Lipzen A."/>
            <person name="Lundell T."/>
            <person name="Morin E."/>
            <person name="Murat C."/>
            <person name="Riley R."/>
            <person name="Ohm R."/>
            <person name="Sun H."/>
            <person name="Tunlid A."/>
            <person name="Henrissat B."/>
            <person name="Grigoriev I.V."/>
            <person name="Hibbett D.S."/>
            <person name="Martin F."/>
        </authorList>
    </citation>
    <scope>NUCLEOTIDE SEQUENCE [LARGE SCALE GENOMIC DNA]</scope>
    <source>
        <strain evidence="3">Ve08.2h10</strain>
    </source>
</reference>
<dbReference type="InParanoid" id="A0A0D0E3H2"/>
<dbReference type="AlphaFoldDB" id="A0A0D0E3H2"/>
<reference evidence="2 3" key="1">
    <citation type="submission" date="2014-04" db="EMBL/GenBank/DDBJ databases">
        <authorList>
            <consortium name="DOE Joint Genome Institute"/>
            <person name="Kuo A."/>
            <person name="Kohler A."/>
            <person name="Jargeat P."/>
            <person name="Nagy L.G."/>
            <person name="Floudas D."/>
            <person name="Copeland A."/>
            <person name="Barry K.W."/>
            <person name="Cichocki N."/>
            <person name="Veneault-Fourrey C."/>
            <person name="LaButti K."/>
            <person name="Lindquist E.A."/>
            <person name="Lipzen A."/>
            <person name="Lundell T."/>
            <person name="Morin E."/>
            <person name="Murat C."/>
            <person name="Sun H."/>
            <person name="Tunlid A."/>
            <person name="Henrissat B."/>
            <person name="Grigoriev I.V."/>
            <person name="Hibbett D.S."/>
            <person name="Martin F."/>
            <person name="Nordberg H.P."/>
            <person name="Cantor M.N."/>
            <person name="Hua S.X."/>
        </authorList>
    </citation>
    <scope>NUCLEOTIDE SEQUENCE [LARGE SCALE GENOMIC DNA]</scope>
    <source>
        <strain evidence="2 3">Ve08.2h10</strain>
    </source>
</reference>